<evidence type="ECO:0000313" key="2">
    <source>
        <dbReference type="EMBL" id="GFD41220.1"/>
    </source>
</evidence>
<organism evidence="2">
    <name type="scientific">Tanacetum cinerariifolium</name>
    <name type="common">Dalmatian daisy</name>
    <name type="synonym">Chrysanthemum cinerariifolium</name>
    <dbReference type="NCBI Taxonomy" id="118510"/>
    <lineage>
        <taxon>Eukaryota</taxon>
        <taxon>Viridiplantae</taxon>
        <taxon>Streptophyta</taxon>
        <taxon>Embryophyta</taxon>
        <taxon>Tracheophyta</taxon>
        <taxon>Spermatophyta</taxon>
        <taxon>Magnoliopsida</taxon>
        <taxon>eudicotyledons</taxon>
        <taxon>Gunneridae</taxon>
        <taxon>Pentapetalae</taxon>
        <taxon>asterids</taxon>
        <taxon>campanulids</taxon>
        <taxon>Asterales</taxon>
        <taxon>Asteraceae</taxon>
        <taxon>Asteroideae</taxon>
        <taxon>Anthemideae</taxon>
        <taxon>Anthemidinae</taxon>
        <taxon>Tanacetum</taxon>
    </lineage>
</organism>
<comment type="caution">
    <text evidence="2">The sequence shown here is derived from an EMBL/GenBank/DDBJ whole genome shotgun (WGS) entry which is preliminary data.</text>
</comment>
<dbReference type="AlphaFoldDB" id="A0A699W3S6"/>
<proteinExistence type="predicted"/>
<feature type="non-terminal residue" evidence="2">
    <location>
        <position position="1"/>
    </location>
</feature>
<name>A0A699W3S6_TANCI</name>
<feature type="compositionally biased region" description="Basic and acidic residues" evidence="1">
    <location>
        <begin position="66"/>
        <end position="78"/>
    </location>
</feature>
<reference evidence="2" key="1">
    <citation type="journal article" date="2019" name="Sci. Rep.">
        <title>Draft genome of Tanacetum cinerariifolium, the natural source of mosquito coil.</title>
        <authorList>
            <person name="Yamashiro T."/>
            <person name="Shiraishi A."/>
            <person name="Satake H."/>
            <person name="Nakayama K."/>
        </authorList>
    </citation>
    <scope>NUCLEOTIDE SEQUENCE</scope>
</reference>
<evidence type="ECO:0000256" key="1">
    <source>
        <dbReference type="SAM" id="MobiDB-lite"/>
    </source>
</evidence>
<sequence>LRRLQKVRTTQRVETSDETVIDDVSNQGKMIAEMDQDDDVVLEEAKEVVDDVKDVQDDINESAQDQGRKDKGSSDMGS</sequence>
<dbReference type="EMBL" id="BKCJ011548136">
    <property type="protein sequence ID" value="GFD41220.1"/>
    <property type="molecule type" value="Genomic_DNA"/>
</dbReference>
<feature type="region of interest" description="Disordered" evidence="1">
    <location>
        <begin position="51"/>
        <end position="78"/>
    </location>
</feature>
<protein>
    <submittedName>
        <fullName evidence="2">Uncharacterized protein</fullName>
    </submittedName>
</protein>
<gene>
    <name evidence="2" type="ORF">Tci_913189</name>
</gene>
<accession>A0A699W3S6</accession>